<evidence type="ECO:0000313" key="4">
    <source>
        <dbReference type="Proteomes" id="UP001227192"/>
    </source>
</evidence>
<dbReference type="InterPro" id="IPR029058">
    <property type="entry name" value="AB_hydrolase_fold"/>
</dbReference>
<dbReference type="InterPro" id="IPR000073">
    <property type="entry name" value="AB_hydrolase_1"/>
</dbReference>
<dbReference type="AlphaFoldDB" id="A0AAI9TFC5"/>
<dbReference type="EMBL" id="LACB01000269">
    <property type="protein sequence ID" value="KAJ9485389.1"/>
    <property type="molecule type" value="Genomic_DNA"/>
</dbReference>
<dbReference type="Gene3D" id="3.40.50.1820">
    <property type="entry name" value="alpha/beta hydrolase"/>
    <property type="match status" value="1"/>
</dbReference>
<reference evidence="3" key="1">
    <citation type="submission" date="2015-06" db="EMBL/GenBank/DDBJ databases">
        <authorList>
            <person name="Nguyen H."/>
        </authorList>
    </citation>
    <scope>NUCLEOTIDE SEQUENCE</scope>
    <source>
        <strain evidence="3">DAOM 180753</strain>
    </source>
</reference>
<dbReference type="GO" id="GO:0016787">
    <property type="term" value="F:hydrolase activity"/>
    <property type="evidence" value="ECO:0007669"/>
    <property type="project" value="UniProtKB-KW"/>
</dbReference>
<dbReference type="Pfam" id="PF00561">
    <property type="entry name" value="Abhydrolase_1"/>
    <property type="match status" value="1"/>
</dbReference>
<evidence type="ECO:0000313" key="3">
    <source>
        <dbReference type="EMBL" id="KAJ9485389.1"/>
    </source>
</evidence>
<feature type="domain" description="AB hydrolase-1" evidence="2">
    <location>
        <begin position="23"/>
        <end position="123"/>
    </location>
</feature>
<protein>
    <recommendedName>
        <fullName evidence="2">AB hydrolase-1 domain-containing protein</fullName>
    </recommendedName>
</protein>
<dbReference type="InterPro" id="IPR050266">
    <property type="entry name" value="AB_hydrolase_sf"/>
</dbReference>
<dbReference type="GO" id="GO:0017000">
    <property type="term" value="P:antibiotic biosynthetic process"/>
    <property type="evidence" value="ECO:0007669"/>
    <property type="project" value="UniProtKB-ARBA"/>
</dbReference>
<dbReference type="GO" id="GO:0016020">
    <property type="term" value="C:membrane"/>
    <property type="evidence" value="ECO:0007669"/>
    <property type="project" value="TreeGrafter"/>
</dbReference>
<name>A0AAI9TFC5_PENTH</name>
<accession>A0AAI9TFC5</accession>
<dbReference type="PANTHER" id="PTHR43798:SF31">
    <property type="entry name" value="AB HYDROLASE SUPERFAMILY PROTEIN YCLE"/>
    <property type="match status" value="1"/>
</dbReference>
<proteinExistence type="predicted"/>
<dbReference type="GO" id="GO:0072330">
    <property type="term" value="P:monocarboxylic acid biosynthetic process"/>
    <property type="evidence" value="ECO:0007669"/>
    <property type="project" value="UniProtKB-ARBA"/>
</dbReference>
<keyword evidence="4" id="KW-1185">Reference proteome</keyword>
<evidence type="ECO:0000259" key="2">
    <source>
        <dbReference type="Pfam" id="PF00561"/>
    </source>
</evidence>
<evidence type="ECO:0000256" key="1">
    <source>
        <dbReference type="ARBA" id="ARBA00022801"/>
    </source>
</evidence>
<organism evidence="3 4">
    <name type="scientific">Penicillium thymicola</name>
    <dbReference type="NCBI Taxonomy" id="293382"/>
    <lineage>
        <taxon>Eukaryota</taxon>
        <taxon>Fungi</taxon>
        <taxon>Dikarya</taxon>
        <taxon>Ascomycota</taxon>
        <taxon>Pezizomycotina</taxon>
        <taxon>Eurotiomycetes</taxon>
        <taxon>Eurotiomycetidae</taxon>
        <taxon>Eurotiales</taxon>
        <taxon>Aspergillaceae</taxon>
        <taxon>Penicillium</taxon>
    </lineage>
</organism>
<comment type="caution">
    <text evidence="3">The sequence shown here is derived from an EMBL/GenBank/DDBJ whole genome shotgun (WGS) entry which is preliminary data.</text>
</comment>
<gene>
    <name evidence="3" type="ORF">VN97_g7966</name>
</gene>
<reference evidence="3" key="2">
    <citation type="journal article" date="2016" name="Fungal Biol.">
        <title>Ochratoxin A production by Penicillium thymicola.</title>
        <authorList>
            <person name="Nguyen H.D.T."/>
            <person name="McMullin D.R."/>
            <person name="Ponomareva E."/>
            <person name="Riley R."/>
            <person name="Pomraning K.R."/>
            <person name="Baker S.E."/>
            <person name="Seifert K.A."/>
        </authorList>
    </citation>
    <scope>NUCLEOTIDE SEQUENCE</scope>
    <source>
        <strain evidence="3">DAOM 180753</strain>
    </source>
</reference>
<keyword evidence="1" id="KW-0378">Hydrolase</keyword>
<dbReference type="SUPFAM" id="SSF53474">
    <property type="entry name" value="alpha/beta-Hydrolases"/>
    <property type="match status" value="1"/>
</dbReference>
<dbReference type="Proteomes" id="UP001227192">
    <property type="component" value="Unassembled WGS sequence"/>
</dbReference>
<sequence length="257" mass="28305">MCFTTTDDGQEIYFRAQGDTGTILVFVSGYFGVDNMWQPLIANLSSQYRCISYDNRGYGRSSKPTSPESYSVPRHAADLHAVLQACNVADRVVLVTHSMGCNIAAAFSLAYPDLVAGIVYSAGYYDGEHIQKFLSLELLSSGVETPSQCVAFYTNMGLDEATALEAAKWPAHGRRNNAKALMSFTMDSDRYSRIKVPALALVGEKDVATPEELVTPITEQMPFCRLEVLRGVQHFPPTEAPGEVERLVREFLGRLSL</sequence>
<dbReference type="PANTHER" id="PTHR43798">
    <property type="entry name" value="MONOACYLGLYCEROL LIPASE"/>
    <property type="match status" value="1"/>
</dbReference>